<protein>
    <recommendedName>
        <fullName evidence="3">EamA domain-containing protein</fullName>
    </recommendedName>
</protein>
<feature type="compositionally biased region" description="Basic and acidic residues" evidence="1">
    <location>
        <begin position="13"/>
        <end position="24"/>
    </location>
</feature>
<dbReference type="Gene3D" id="1.10.3730.20">
    <property type="match status" value="1"/>
</dbReference>
<feature type="transmembrane region" description="Helical" evidence="2">
    <location>
        <begin position="258"/>
        <end position="276"/>
    </location>
</feature>
<keyword evidence="2" id="KW-1133">Transmembrane helix</keyword>
<dbReference type="InterPro" id="IPR000620">
    <property type="entry name" value="EamA_dom"/>
</dbReference>
<feature type="transmembrane region" description="Helical" evidence="2">
    <location>
        <begin position="233"/>
        <end position="251"/>
    </location>
</feature>
<keyword evidence="5" id="KW-1185">Reference proteome</keyword>
<dbReference type="Pfam" id="PF00892">
    <property type="entry name" value="EamA"/>
    <property type="match status" value="1"/>
</dbReference>
<feature type="transmembrane region" description="Helical" evidence="2">
    <location>
        <begin position="33"/>
        <end position="54"/>
    </location>
</feature>
<dbReference type="PANTHER" id="PTHR19346">
    <property type="entry name" value="SUGAR PHOSPHATE TRANSPORTER DOMAIN-CONTAINING PROTEIN"/>
    <property type="match status" value="1"/>
</dbReference>
<dbReference type="InterPro" id="IPR026505">
    <property type="entry name" value="Solute_c_fam_35_mem_F3/F4"/>
</dbReference>
<dbReference type="OrthoDB" id="10062838at2759"/>
<dbReference type="AlphaFoldDB" id="A0A9W8I5N9"/>
<reference evidence="4" key="1">
    <citation type="submission" date="2022-07" db="EMBL/GenBank/DDBJ databases">
        <title>Phylogenomic reconstructions and comparative analyses of Kickxellomycotina fungi.</title>
        <authorList>
            <person name="Reynolds N.K."/>
            <person name="Stajich J.E."/>
            <person name="Barry K."/>
            <person name="Grigoriev I.V."/>
            <person name="Crous P."/>
            <person name="Smith M.E."/>
        </authorList>
    </citation>
    <scope>NUCLEOTIDE SEQUENCE</scope>
    <source>
        <strain evidence="4">NRRL 1566</strain>
    </source>
</reference>
<dbReference type="Proteomes" id="UP001139887">
    <property type="component" value="Unassembled WGS sequence"/>
</dbReference>
<accession>A0A9W8I5N9</accession>
<dbReference type="InterPro" id="IPR037185">
    <property type="entry name" value="EmrE-like"/>
</dbReference>
<feature type="region of interest" description="Disordered" evidence="1">
    <location>
        <begin position="1"/>
        <end position="24"/>
    </location>
</feature>
<feature type="compositionally biased region" description="Acidic residues" evidence="1">
    <location>
        <begin position="156"/>
        <end position="177"/>
    </location>
</feature>
<evidence type="ECO:0000256" key="2">
    <source>
        <dbReference type="SAM" id="Phobius"/>
    </source>
</evidence>
<feature type="non-terminal residue" evidence="4">
    <location>
        <position position="302"/>
    </location>
</feature>
<feature type="region of interest" description="Disordered" evidence="1">
    <location>
        <begin position="116"/>
        <end position="181"/>
    </location>
</feature>
<dbReference type="GO" id="GO:0016020">
    <property type="term" value="C:membrane"/>
    <property type="evidence" value="ECO:0007669"/>
    <property type="project" value="InterPro"/>
</dbReference>
<feature type="transmembrane region" description="Helical" evidence="2">
    <location>
        <begin position="198"/>
        <end position="221"/>
    </location>
</feature>
<dbReference type="SUPFAM" id="SSF103481">
    <property type="entry name" value="Multidrug resistance efflux transporter EmrE"/>
    <property type="match status" value="1"/>
</dbReference>
<keyword evidence="2" id="KW-0472">Membrane</keyword>
<keyword evidence="2" id="KW-0812">Transmembrane</keyword>
<evidence type="ECO:0000259" key="3">
    <source>
        <dbReference type="Pfam" id="PF00892"/>
    </source>
</evidence>
<feature type="domain" description="EamA" evidence="3">
    <location>
        <begin position="200"/>
        <end position="274"/>
    </location>
</feature>
<dbReference type="EMBL" id="JANBUW010001623">
    <property type="protein sequence ID" value="KAJ2842814.1"/>
    <property type="molecule type" value="Genomic_DNA"/>
</dbReference>
<comment type="caution">
    <text evidence="4">The sequence shown here is derived from an EMBL/GenBank/DDBJ whole genome shotgun (WGS) entry which is preliminary data.</text>
</comment>
<feature type="transmembrane region" description="Helical" evidence="2">
    <location>
        <begin position="66"/>
        <end position="86"/>
    </location>
</feature>
<feature type="compositionally biased region" description="Basic and acidic residues" evidence="1">
    <location>
        <begin position="142"/>
        <end position="155"/>
    </location>
</feature>
<evidence type="ECO:0000313" key="5">
    <source>
        <dbReference type="Proteomes" id="UP001139887"/>
    </source>
</evidence>
<name>A0A9W8I5N9_9FUNG</name>
<dbReference type="PANTHER" id="PTHR19346:SF4">
    <property type="entry name" value="SUGAR PHOSPHATE TRANSPORTER DOMAIN-CONTAINING PROTEIN"/>
    <property type="match status" value="1"/>
</dbReference>
<evidence type="ECO:0000256" key="1">
    <source>
        <dbReference type="SAM" id="MobiDB-lite"/>
    </source>
</evidence>
<gene>
    <name evidence="4" type="ORF">IWW36_005771</name>
</gene>
<proteinExistence type="predicted"/>
<evidence type="ECO:0000313" key="4">
    <source>
        <dbReference type="EMBL" id="KAJ2842814.1"/>
    </source>
</evidence>
<organism evidence="4 5">
    <name type="scientific">Coemansia brasiliensis</name>
    <dbReference type="NCBI Taxonomy" id="2650707"/>
    <lineage>
        <taxon>Eukaryota</taxon>
        <taxon>Fungi</taxon>
        <taxon>Fungi incertae sedis</taxon>
        <taxon>Zoopagomycota</taxon>
        <taxon>Kickxellomycotina</taxon>
        <taxon>Kickxellomycetes</taxon>
        <taxon>Kickxellales</taxon>
        <taxon>Kickxellaceae</taxon>
        <taxon>Coemansia</taxon>
    </lineage>
</organism>
<sequence>MADSESAGDSTEMTERHAGRVELAGERPTARNAMILGIAALGVCILSFIGQTTATRQVQETYQHPYLILWVSHSFWVIMLPLHTIYEKLKRRPRSLAELRAEVLLASASLLVQRSHTPREYQPVQPTDPDEALRRASGVEPTGERPRVRATFKDNESDEEAEAEAEAEADAETEAEAESARGIDSGARRLAERRPWWVVQRIAVLAALLVGLLNASAYLWYVAVGLSSMSKVTAIYNTSCFFAYLFSVLLLGDRVQMIKCAAVVVSIIGVVFMALVDPHSDDDADMTVKTRGTELLGDALSL</sequence>